<feature type="region of interest" description="Disordered" evidence="8">
    <location>
        <begin position="1"/>
        <end position="45"/>
    </location>
</feature>
<dbReference type="InterPro" id="IPR046830">
    <property type="entry name" value="Calmod_bind_M"/>
</dbReference>
<proteinExistence type="inferred from homology"/>
<dbReference type="GO" id="GO:0080142">
    <property type="term" value="P:regulation of salicylic acid biosynthetic process"/>
    <property type="evidence" value="ECO:0000318"/>
    <property type="project" value="GO_Central"/>
</dbReference>
<feature type="domain" description="Calmodulin binding protein central" evidence="10">
    <location>
        <begin position="323"/>
        <end position="386"/>
    </location>
</feature>
<dbReference type="InterPro" id="IPR012416">
    <property type="entry name" value="CBP60"/>
</dbReference>
<comment type="similarity">
    <text evidence="2">Belongs to the plant ACBP60 protein family.</text>
</comment>
<reference evidence="12" key="2">
    <citation type="submission" date="2017-02" db="EMBL/GenBank/DDBJ databases">
        <title>WGS assembly of Sorghum bicolor.</title>
        <authorList>
            <person name="Paterson A."/>
            <person name="Mullet J."/>
            <person name="Bowers J."/>
            <person name="Bruggmann R."/>
            <person name="Dubchak I."/>
            <person name="Grimwood J."/>
            <person name="Gundlach H."/>
            <person name="Haberer G."/>
            <person name="Hellsten U."/>
            <person name="Mitros T."/>
            <person name="Poliakov A."/>
            <person name="Schmutz J."/>
            <person name="Spannagl M."/>
            <person name="Tang H."/>
            <person name="Wang X."/>
            <person name="Wicker T."/>
            <person name="Bharti A."/>
            <person name="Chapman J."/>
            <person name="Feltus F."/>
            <person name="Gowik U."/>
            <person name="Grigoriev I."/>
            <person name="Lyons E."/>
            <person name="Maher C."/>
            <person name="Martis M."/>
            <person name="Narechania A."/>
            <person name="Otillar R."/>
            <person name="Penning B."/>
            <person name="Salamov A."/>
            <person name="Wang Y."/>
            <person name="Zhang L."/>
            <person name="Carpita N."/>
            <person name="Freeling M."/>
            <person name="Gingle A."/>
            <person name="Hash C."/>
            <person name="Keller B."/>
            <person name="Klein P."/>
            <person name="Kresovich S."/>
            <person name="Mccann M."/>
            <person name="Ming R."/>
            <person name="Peterson D."/>
            <person name="Rahman M."/>
            <person name="Ware D."/>
            <person name="Westhoff P."/>
            <person name="Mayer K."/>
            <person name="Messing J."/>
            <person name="Sims D."/>
            <person name="Jenkins J."/>
            <person name="Shu S."/>
            <person name="Rokhsar D."/>
        </authorList>
    </citation>
    <scope>NUCLEOTIDE SEQUENCE</scope>
</reference>
<evidence type="ECO:0000256" key="3">
    <source>
        <dbReference type="ARBA" id="ARBA00023015"/>
    </source>
</evidence>
<organism evidence="12 13">
    <name type="scientific">Sorghum bicolor</name>
    <name type="common">Sorghum</name>
    <name type="synonym">Sorghum vulgare</name>
    <dbReference type="NCBI Taxonomy" id="4558"/>
    <lineage>
        <taxon>Eukaryota</taxon>
        <taxon>Viridiplantae</taxon>
        <taxon>Streptophyta</taxon>
        <taxon>Embryophyta</taxon>
        <taxon>Tracheophyta</taxon>
        <taxon>Spermatophyta</taxon>
        <taxon>Magnoliopsida</taxon>
        <taxon>Liliopsida</taxon>
        <taxon>Poales</taxon>
        <taxon>Poaceae</taxon>
        <taxon>PACMAD clade</taxon>
        <taxon>Panicoideae</taxon>
        <taxon>Andropogonodae</taxon>
        <taxon>Andropogoneae</taxon>
        <taxon>Sorghinae</taxon>
        <taxon>Sorghum</taxon>
    </lineage>
</organism>
<evidence type="ECO:0000313" key="13">
    <source>
        <dbReference type="Proteomes" id="UP000000768"/>
    </source>
</evidence>
<evidence type="ECO:0000313" key="12">
    <source>
        <dbReference type="EMBL" id="KXG23679.1"/>
    </source>
</evidence>
<dbReference type="FunCoup" id="A0A1B6PDA8">
    <property type="interactions" value="131"/>
</dbReference>
<dbReference type="InParanoid" id="A0A1B6PDA8"/>
<dbReference type="GO" id="GO:0043565">
    <property type="term" value="F:sequence-specific DNA binding"/>
    <property type="evidence" value="ECO:0000318"/>
    <property type="project" value="GO_Central"/>
</dbReference>
<dbReference type="Pfam" id="PF20452">
    <property type="entry name" value="Calmod_bind_C"/>
    <property type="match status" value="1"/>
</dbReference>
<evidence type="ECO:0000256" key="7">
    <source>
        <dbReference type="ARBA" id="ARBA00023242"/>
    </source>
</evidence>
<dbReference type="Gramene" id="KXG23680">
    <property type="protein sequence ID" value="KXG23680"/>
    <property type="gene ID" value="SORBI_3008G126700"/>
</dbReference>
<evidence type="ECO:0000256" key="8">
    <source>
        <dbReference type="SAM" id="MobiDB-lite"/>
    </source>
</evidence>
<feature type="domain" description="Calmodulin binding protein-like N-terminal" evidence="9">
    <location>
        <begin position="165"/>
        <end position="310"/>
    </location>
</feature>
<dbReference type="InterPro" id="IPR046831">
    <property type="entry name" value="Calmodulin_bind_N"/>
</dbReference>
<dbReference type="OMA" id="NPMNANA"/>
<dbReference type="PANTHER" id="PTHR31713">
    <property type="entry name" value="OS02G0177800 PROTEIN"/>
    <property type="match status" value="1"/>
</dbReference>
<dbReference type="OrthoDB" id="682958at2759"/>
<dbReference type="Gramene" id="KXG23679">
    <property type="protein sequence ID" value="KXG23679"/>
    <property type="gene ID" value="SORBI_3008G126700"/>
</dbReference>
<evidence type="ECO:0000259" key="9">
    <source>
        <dbReference type="Pfam" id="PF07887"/>
    </source>
</evidence>
<sequence length="729" mass="79900">MAPKRALSVAVGDGGGAPPPPLPPEKRQRAGAGPGPAPSPELLPPPSPKHFLAIVLVVLFLKRPKGRSTDRVPISLSQIGRVVRDQICRFINPVFSKLEKRLETKLERFEERIQDLTVKVDNITRPSPNLLNDERFTQQENQEGTSAELVGLATGESKGENTSIRLCFLNELKTPVYHDDEIKSESNTAIKVGIFNGDKMIESGGLSNLQIEIFALEGDFPHASPKSWTPKKFNKHRANSRDGNGNVLAGEGIKAQLKNGKCDLGSIKFTEGSCKARGGKFIIGARVCEGEVSGLQVQQAVMNPVAVQDRRNKSNEKSHPPKLNDSVHRLEEIAKVYAERLEKENIFTVEHFLKALNKDPCNLAEILRVNMEHKPWKKMTKHARECSLEGRHKLKLFICTEKNVKLFFNCVHCLVGAEFFGGPYTLTDKFSSAQRELVDQLIEDAYAEVDKLPEDHVITEHSPNPIHVDKYTSIGAGPSYMPTEQQNCSVRLASVHGMAAAERLSHDRIESSCLNAYNDPVPSSSIPDHPSMHNYQGGSIPVVPLEGLSHDQYNELSCANANNNDPGPSSSNADHLCTYDSRDIADQGNPPAGQEQFSAFTNAPCQDQDTLGGTTNISQFVSPEDIELTFLQHQAGINNYVTPGLDLVEIQSQFFWLNNGTLNGSASGHINTALPPHQPIIPDTPRSAQGSTQSQMQAPLAPVNDASVASASAQQPLPPQQCYLWDGSW</sequence>
<dbReference type="eggNOG" id="ENOG502QWE3">
    <property type="taxonomic scope" value="Eukaryota"/>
</dbReference>
<reference evidence="13" key="3">
    <citation type="journal article" date="2018" name="Plant J.">
        <title>The Sorghum bicolor reference genome: improved assembly, gene annotations, a transcriptome atlas, and signatures of genome organization.</title>
        <authorList>
            <person name="McCormick R.F."/>
            <person name="Truong S.K."/>
            <person name="Sreedasyam A."/>
            <person name="Jenkins J."/>
            <person name="Shu S."/>
            <person name="Sims D."/>
            <person name="Kennedy M."/>
            <person name="Amirebrahimi M."/>
            <person name="Weers B.D."/>
            <person name="McKinley B."/>
            <person name="Mattison A."/>
            <person name="Morishige D.T."/>
            <person name="Grimwood J."/>
            <person name="Schmutz J."/>
            <person name="Mullet J.E."/>
        </authorList>
    </citation>
    <scope>NUCLEOTIDE SEQUENCE [LARGE SCALE GENOMIC DNA]</scope>
    <source>
        <strain evidence="13">cv. BTx623</strain>
    </source>
</reference>
<feature type="domain" description="Calmodulin binding protein C-terminal" evidence="11">
    <location>
        <begin position="395"/>
        <end position="453"/>
    </location>
</feature>
<dbReference type="Proteomes" id="UP000000768">
    <property type="component" value="Chromosome 8"/>
</dbReference>
<dbReference type="GO" id="GO:0005634">
    <property type="term" value="C:nucleus"/>
    <property type="evidence" value="ECO:0000318"/>
    <property type="project" value="GO_Central"/>
</dbReference>
<accession>A0A1B6PDA8</accession>
<dbReference type="InterPro" id="IPR046829">
    <property type="entry name" value="Calmod_bind_C"/>
</dbReference>
<dbReference type="GO" id="GO:0003700">
    <property type="term" value="F:DNA-binding transcription factor activity"/>
    <property type="evidence" value="ECO:0000318"/>
    <property type="project" value="GO_Central"/>
</dbReference>
<keyword evidence="6" id="KW-0804">Transcription</keyword>
<protein>
    <submittedName>
        <fullName evidence="12">Uncharacterized protein</fullName>
    </submittedName>
</protein>
<keyword evidence="13" id="KW-1185">Reference proteome</keyword>
<evidence type="ECO:0000256" key="5">
    <source>
        <dbReference type="ARBA" id="ARBA00023159"/>
    </source>
</evidence>
<feature type="compositionally biased region" description="Pro residues" evidence="8">
    <location>
        <begin position="35"/>
        <end position="45"/>
    </location>
</feature>
<dbReference type="Pfam" id="PF20451">
    <property type="entry name" value="Calmod_bind_M"/>
    <property type="match status" value="1"/>
</dbReference>
<feature type="compositionally biased region" description="Polar residues" evidence="8">
    <location>
        <begin position="686"/>
        <end position="697"/>
    </location>
</feature>
<dbReference type="EMBL" id="CM000767">
    <property type="protein sequence ID" value="KXG23680.1"/>
    <property type="molecule type" value="Genomic_DNA"/>
</dbReference>
<keyword evidence="5" id="KW-0010">Activator</keyword>
<feature type="compositionally biased region" description="Low complexity" evidence="8">
    <location>
        <begin position="706"/>
        <end position="715"/>
    </location>
</feature>
<evidence type="ECO:0000259" key="11">
    <source>
        <dbReference type="Pfam" id="PF20452"/>
    </source>
</evidence>
<feature type="region of interest" description="Disordered" evidence="8">
    <location>
        <begin position="677"/>
        <end position="715"/>
    </location>
</feature>
<name>A0A1B6PDA8_SORBI</name>
<dbReference type="AlphaFoldDB" id="A0A1B6PDA8"/>
<evidence type="ECO:0000256" key="1">
    <source>
        <dbReference type="ARBA" id="ARBA00004123"/>
    </source>
</evidence>
<dbReference type="PANTHER" id="PTHR31713:SF84">
    <property type="entry name" value="PROTEIN, PUTATIVE, EXPRESSED-RELATED"/>
    <property type="match status" value="1"/>
</dbReference>
<dbReference type="EMBL" id="CM000767">
    <property type="protein sequence ID" value="KXG23679.1"/>
    <property type="molecule type" value="Genomic_DNA"/>
</dbReference>
<reference evidence="12 13" key="1">
    <citation type="journal article" date="2009" name="Nature">
        <title>The Sorghum bicolor genome and the diversification of grasses.</title>
        <authorList>
            <person name="Paterson A.H."/>
            <person name="Bowers J.E."/>
            <person name="Bruggmann R."/>
            <person name="Dubchak I."/>
            <person name="Grimwood J."/>
            <person name="Gundlach H."/>
            <person name="Haberer G."/>
            <person name="Hellsten U."/>
            <person name="Mitros T."/>
            <person name="Poliakov A."/>
            <person name="Schmutz J."/>
            <person name="Spannagl M."/>
            <person name="Tang H."/>
            <person name="Wang X."/>
            <person name="Wicker T."/>
            <person name="Bharti A.K."/>
            <person name="Chapman J."/>
            <person name="Feltus F.A."/>
            <person name="Gowik U."/>
            <person name="Grigoriev I.V."/>
            <person name="Lyons E."/>
            <person name="Maher C.A."/>
            <person name="Martis M."/>
            <person name="Narechania A."/>
            <person name="Otillar R.P."/>
            <person name="Penning B.W."/>
            <person name="Salamov A.A."/>
            <person name="Wang Y."/>
            <person name="Zhang L."/>
            <person name="Carpita N.C."/>
            <person name="Freeling M."/>
            <person name="Gingle A.R."/>
            <person name="Hash C.T."/>
            <person name="Keller B."/>
            <person name="Klein P."/>
            <person name="Kresovich S."/>
            <person name="McCann M.C."/>
            <person name="Ming R."/>
            <person name="Peterson D.G."/>
            <person name="Mehboob-ur-Rahman"/>
            <person name="Ware D."/>
            <person name="Westhoff P."/>
            <person name="Mayer K.F."/>
            <person name="Messing J."/>
            <person name="Rokhsar D.S."/>
        </authorList>
    </citation>
    <scope>NUCLEOTIDE SEQUENCE [LARGE SCALE GENOMIC DNA]</scope>
    <source>
        <strain evidence="13">cv. BTx623</strain>
    </source>
</reference>
<evidence type="ECO:0000256" key="2">
    <source>
        <dbReference type="ARBA" id="ARBA00007214"/>
    </source>
</evidence>
<dbReference type="STRING" id="4558.A0A1B6PDA8"/>
<dbReference type="Pfam" id="PF07887">
    <property type="entry name" value="Calmodulin_bind"/>
    <property type="match status" value="1"/>
</dbReference>
<evidence type="ECO:0000256" key="4">
    <source>
        <dbReference type="ARBA" id="ARBA00023125"/>
    </source>
</evidence>
<gene>
    <name evidence="12" type="ORF">SORBI_3008G126700</name>
</gene>
<keyword evidence="7" id="KW-0539">Nucleus</keyword>
<evidence type="ECO:0000256" key="6">
    <source>
        <dbReference type="ARBA" id="ARBA00023163"/>
    </source>
</evidence>
<evidence type="ECO:0000259" key="10">
    <source>
        <dbReference type="Pfam" id="PF20451"/>
    </source>
</evidence>
<keyword evidence="3" id="KW-0805">Transcription regulation</keyword>
<keyword evidence="4" id="KW-0238">DNA-binding</keyword>
<dbReference type="GO" id="GO:0005516">
    <property type="term" value="F:calmodulin binding"/>
    <property type="evidence" value="ECO:0007669"/>
    <property type="project" value="InterPro"/>
</dbReference>
<comment type="subcellular location">
    <subcellularLocation>
        <location evidence="1">Nucleus</location>
    </subcellularLocation>
</comment>